<sequence>MGAAPKTKEKVEDSGVFNLPTINVDAVPDDLYKSEKITRNLEWRIRFGDRSVFFPNGSNVFSGQQHLHILLEETRKINKLMLAPGAWSLAVSFKKIFSHHLLQYVLMSDPLTISMEPRVMAFSFCSNSYPFDIPLAVAGKEQHTVSR</sequence>
<dbReference type="EMBL" id="BPLQ01015703">
    <property type="protein sequence ID" value="GIY89925.1"/>
    <property type="molecule type" value="Genomic_DNA"/>
</dbReference>
<proteinExistence type="predicted"/>
<keyword evidence="2" id="KW-1185">Reference proteome</keyword>
<evidence type="ECO:0000313" key="1">
    <source>
        <dbReference type="EMBL" id="GIY89925.1"/>
    </source>
</evidence>
<dbReference type="Proteomes" id="UP001054837">
    <property type="component" value="Unassembled WGS sequence"/>
</dbReference>
<name>A0AAV4X7H1_9ARAC</name>
<comment type="caution">
    <text evidence="1">The sequence shown here is derived from an EMBL/GenBank/DDBJ whole genome shotgun (WGS) entry which is preliminary data.</text>
</comment>
<protein>
    <submittedName>
        <fullName evidence="1">Uncharacterized protein</fullName>
    </submittedName>
</protein>
<organism evidence="1 2">
    <name type="scientific">Caerostris darwini</name>
    <dbReference type="NCBI Taxonomy" id="1538125"/>
    <lineage>
        <taxon>Eukaryota</taxon>
        <taxon>Metazoa</taxon>
        <taxon>Ecdysozoa</taxon>
        <taxon>Arthropoda</taxon>
        <taxon>Chelicerata</taxon>
        <taxon>Arachnida</taxon>
        <taxon>Araneae</taxon>
        <taxon>Araneomorphae</taxon>
        <taxon>Entelegynae</taxon>
        <taxon>Araneoidea</taxon>
        <taxon>Araneidae</taxon>
        <taxon>Caerostris</taxon>
    </lineage>
</organism>
<reference evidence="1 2" key="1">
    <citation type="submission" date="2021-06" db="EMBL/GenBank/DDBJ databases">
        <title>Caerostris darwini draft genome.</title>
        <authorList>
            <person name="Kono N."/>
            <person name="Arakawa K."/>
        </authorList>
    </citation>
    <scope>NUCLEOTIDE SEQUENCE [LARGE SCALE GENOMIC DNA]</scope>
</reference>
<accession>A0AAV4X7H1</accession>
<dbReference type="AlphaFoldDB" id="A0AAV4X7H1"/>
<gene>
    <name evidence="1" type="ORF">CDAR_554021</name>
</gene>
<evidence type="ECO:0000313" key="2">
    <source>
        <dbReference type="Proteomes" id="UP001054837"/>
    </source>
</evidence>